<dbReference type="PANTHER" id="PTHR44688:SF16">
    <property type="entry name" value="DNA-BINDING TRANSCRIPTIONAL ACTIVATOR DEVR_DOSR"/>
    <property type="match status" value="1"/>
</dbReference>
<protein>
    <submittedName>
        <fullName evidence="5">Response regulator transcription factor</fullName>
    </submittedName>
</protein>
<dbReference type="SUPFAM" id="SSF48452">
    <property type="entry name" value="TPR-like"/>
    <property type="match status" value="1"/>
</dbReference>
<dbReference type="SUPFAM" id="SSF46894">
    <property type="entry name" value="C-terminal effector domain of the bipartite response regulators"/>
    <property type="match status" value="1"/>
</dbReference>
<name>A0ABX1FCG0_9PSEU</name>
<dbReference type="InterPro" id="IPR016032">
    <property type="entry name" value="Sig_transdc_resp-reg_C-effctor"/>
</dbReference>
<dbReference type="PROSITE" id="PS00622">
    <property type="entry name" value="HTH_LUXR_1"/>
    <property type="match status" value="1"/>
</dbReference>
<evidence type="ECO:0000313" key="6">
    <source>
        <dbReference type="Proteomes" id="UP001515943"/>
    </source>
</evidence>
<keyword evidence="6" id="KW-1185">Reference proteome</keyword>
<gene>
    <name evidence="5" type="ORF">FXN61_06985</name>
</gene>
<feature type="domain" description="HTH luxR-type" evidence="4">
    <location>
        <begin position="476"/>
        <end position="541"/>
    </location>
</feature>
<accession>A0ABX1FCG0</accession>
<evidence type="ECO:0000256" key="3">
    <source>
        <dbReference type="ARBA" id="ARBA00023163"/>
    </source>
</evidence>
<dbReference type="Proteomes" id="UP001515943">
    <property type="component" value="Unassembled WGS sequence"/>
</dbReference>
<keyword evidence="1" id="KW-0805">Transcription regulation</keyword>
<reference evidence="5 6" key="1">
    <citation type="submission" date="2019-08" db="EMBL/GenBank/DDBJ databases">
        <title>Lentzea from Indian Himalayas.</title>
        <authorList>
            <person name="Mandal S."/>
            <person name="Mallick Gupta A."/>
            <person name="Maiti P.K."/>
            <person name="Sarkar J."/>
            <person name="Mandal S."/>
        </authorList>
    </citation>
    <scope>NUCLEOTIDE SEQUENCE [LARGE SCALE GENOMIC DNA]</scope>
    <source>
        <strain evidence="5 6">PSKA42</strain>
    </source>
</reference>
<dbReference type="PROSITE" id="PS50043">
    <property type="entry name" value="HTH_LUXR_2"/>
    <property type="match status" value="1"/>
</dbReference>
<evidence type="ECO:0000256" key="1">
    <source>
        <dbReference type="ARBA" id="ARBA00023015"/>
    </source>
</evidence>
<dbReference type="InterPro" id="IPR036388">
    <property type="entry name" value="WH-like_DNA-bd_sf"/>
</dbReference>
<comment type="caution">
    <text evidence="5">The sequence shown here is derived from an EMBL/GenBank/DDBJ whole genome shotgun (WGS) entry which is preliminary data.</text>
</comment>
<dbReference type="CDD" id="cd06170">
    <property type="entry name" value="LuxR_C_like"/>
    <property type="match status" value="1"/>
</dbReference>
<dbReference type="EMBL" id="VSRL01000016">
    <property type="protein sequence ID" value="NKE56590.1"/>
    <property type="molecule type" value="Genomic_DNA"/>
</dbReference>
<dbReference type="InterPro" id="IPR011990">
    <property type="entry name" value="TPR-like_helical_dom_sf"/>
</dbReference>
<evidence type="ECO:0000256" key="2">
    <source>
        <dbReference type="ARBA" id="ARBA00023125"/>
    </source>
</evidence>
<dbReference type="Gene3D" id="1.10.10.10">
    <property type="entry name" value="Winged helix-like DNA-binding domain superfamily/Winged helix DNA-binding domain"/>
    <property type="match status" value="1"/>
</dbReference>
<dbReference type="Pfam" id="PF00196">
    <property type="entry name" value="GerE"/>
    <property type="match status" value="1"/>
</dbReference>
<proteinExistence type="predicted"/>
<organism evidence="5 6">
    <name type="scientific">Lentzea indica</name>
    <dbReference type="NCBI Taxonomy" id="2604800"/>
    <lineage>
        <taxon>Bacteria</taxon>
        <taxon>Bacillati</taxon>
        <taxon>Actinomycetota</taxon>
        <taxon>Actinomycetes</taxon>
        <taxon>Pseudonocardiales</taxon>
        <taxon>Pseudonocardiaceae</taxon>
        <taxon>Lentzea</taxon>
    </lineage>
</organism>
<evidence type="ECO:0000313" key="5">
    <source>
        <dbReference type="EMBL" id="NKE56590.1"/>
    </source>
</evidence>
<dbReference type="InterPro" id="IPR000792">
    <property type="entry name" value="Tscrpt_reg_LuxR_C"/>
</dbReference>
<dbReference type="SMART" id="SM00421">
    <property type="entry name" value="HTH_LUXR"/>
    <property type="match status" value="1"/>
</dbReference>
<keyword evidence="3" id="KW-0804">Transcription</keyword>
<evidence type="ECO:0000259" key="4">
    <source>
        <dbReference type="PROSITE" id="PS50043"/>
    </source>
</evidence>
<dbReference type="PRINTS" id="PR00038">
    <property type="entry name" value="HTHLUXR"/>
</dbReference>
<dbReference type="PANTHER" id="PTHR44688">
    <property type="entry name" value="DNA-BINDING TRANSCRIPTIONAL ACTIVATOR DEVR_DOSR"/>
    <property type="match status" value="1"/>
</dbReference>
<keyword evidence="2" id="KW-0238">DNA-binding</keyword>
<sequence>MTARSEVVVEPDLELGRRCFAEANWRDAYAALAGAAQDAADLELFAETAYMLGLDDEYVSALERAHRAHLRVGAPARALRCAFWIGHSWLFRGQIAPAEGWFARARRLLERERHDVAERGYVLITDMLGHLMSGETEEAAAVAAEIVEVGERFGDDDLVALGMMEQGHALVRLGRLPDGLRLIDETMVAVTSGELSPIVAGIVYCNTISFCREVYQLRRVKEWTAALTRWCARQPNMVAHKGVCLVHRAEVMTLGGAWDDALVELGRVSEELTRGALNQLARGDAAYHEAEVRRLRGEFALAEEAYRRASSLGREPQPGHALLLLAQGRSAAAAAMVRRVVAETSRGLPRAALLPAYVEIMLVAGDLDAAAGACRELGEIAEQQDNDAIHAVSSQANGALALALGDPRLALSESRRAWQAWHQIEAPYNAARCRVLIARACSQLGDDDSSALELHAALETFTALGARPDVEALAPDHGSRHGLSDREIDVLRLVATGRSNREIAATLFLSEHTVARHLQNIFGKLGVSSRTAAGAFAHEHHLA</sequence>